<dbReference type="PANTHER" id="PTHR24148">
    <property type="entry name" value="ANKYRIN REPEAT DOMAIN-CONTAINING PROTEIN 39 HOMOLOG-RELATED"/>
    <property type="match status" value="1"/>
</dbReference>
<comment type="caution">
    <text evidence="2">The sequence shown here is derived from an EMBL/GenBank/DDBJ whole genome shotgun (WGS) entry which is preliminary data.</text>
</comment>
<dbReference type="PANTHER" id="PTHR24148:SF64">
    <property type="entry name" value="HETEROKARYON INCOMPATIBILITY DOMAIN-CONTAINING PROTEIN"/>
    <property type="match status" value="1"/>
</dbReference>
<dbReference type="Pfam" id="PF06985">
    <property type="entry name" value="HET"/>
    <property type="match status" value="1"/>
</dbReference>
<sequence length="614" mass="69700">MDSWLLSEVYGDELSGDSVRLIDLEPGDKDDPLRCTLKTTSLAAAADKYEAISYVWGDPTDLVDIECNKTPLRVTANLAKALGQLRYREKPRQLWADAICINQQDVEERNQQVQKMGHVYQGAKSVLVCLGQDTANVAEDCFKLISETNNYLGRLLQRYGHWGNLPFLGNSTSIENDRARWEKLKMLSTLPWFCRLWVVQETGMAKRCILHWGEAKMPFAEYVELQLWLAMRPDIRSRSGSVNDIASVDCFEYVQCRFRNVQTWRRSKPLAAYRANAIRNIPTAFVNVLAAGRRLKATDRRDYIYGFLGNPLAIAEDGQMMITPDYSKPWRDVYFHAACTLLGQSSEAPYVLSHTHHVSGSEIHISNDLPSWVPRWGQDGSPAPLGNPQYWFSAGGPPSTLQIEVNSSKSLSVRALTFDEVSWVSQPILDHNLSIDCTGWDTAFSSNRVPFIDVLYQEARNNWPHPEKSLLDKFPSVLAVGFAPWQLEDPSDMRRTREYYEDYLDIVRHAAPLELGLPGPKDHYEGLDYAFHLKHAHNRRLFRTSSGNLGLGPLATQHGDICCLFAGVSVPFILRAARQGGYYLVGECYIDGFMKWELLSLPCGRDHWELLTIW</sequence>
<dbReference type="Pfam" id="PF26639">
    <property type="entry name" value="Het-6_barrel"/>
    <property type="match status" value="1"/>
</dbReference>
<dbReference type="AlphaFoldDB" id="A0A9N9ZA21"/>
<protein>
    <recommendedName>
        <fullName evidence="1">Heterokaryon incompatibility domain-containing protein</fullName>
    </recommendedName>
</protein>
<proteinExistence type="predicted"/>
<organism evidence="2 3">
    <name type="scientific">Clonostachys solani</name>
    <dbReference type="NCBI Taxonomy" id="160281"/>
    <lineage>
        <taxon>Eukaryota</taxon>
        <taxon>Fungi</taxon>
        <taxon>Dikarya</taxon>
        <taxon>Ascomycota</taxon>
        <taxon>Pezizomycotina</taxon>
        <taxon>Sordariomycetes</taxon>
        <taxon>Hypocreomycetidae</taxon>
        <taxon>Hypocreales</taxon>
        <taxon>Bionectriaceae</taxon>
        <taxon>Clonostachys</taxon>
    </lineage>
</organism>
<dbReference type="InterPro" id="IPR052895">
    <property type="entry name" value="HetReg/Transcr_Mod"/>
</dbReference>
<accession>A0A9N9ZA21</accession>
<dbReference type="OrthoDB" id="2504919at2759"/>
<evidence type="ECO:0000259" key="1">
    <source>
        <dbReference type="Pfam" id="PF06985"/>
    </source>
</evidence>
<dbReference type="InterPro" id="IPR010730">
    <property type="entry name" value="HET"/>
</dbReference>
<reference evidence="2" key="1">
    <citation type="submission" date="2021-10" db="EMBL/GenBank/DDBJ databases">
        <authorList>
            <person name="Piombo E."/>
        </authorList>
    </citation>
    <scope>NUCLEOTIDE SEQUENCE</scope>
</reference>
<evidence type="ECO:0000313" key="2">
    <source>
        <dbReference type="EMBL" id="CAH0052277.1"/>
    </source>
</evidence>
<dbReference type="EMBL" id="CABFOC020000044">
    <property type="protein sequence ID" value="CAH0052277.1"/>
    <property type="molecule type" value="Genomic_DNA"/>
</dbReference>
<keyword evidence="3" id="KW-1185">Reference proteome</keyword>
<feature type="domain" description="Heterokaryon incompatibility" evidence="1">
    <location>
        <begin position="49"/>
        <end position="201"/>
    </location>
</feature>
<gene>
    <name evidence="2" type="ORF">CSOL1703_00015397</name>
</gene>
<dbReference type="Proteomes" id="UP000775872">
    <property type="component" value="Unassembled WGS sequence"/>
</dbReference>
<name>A0A9N9ZA21_9HYPO</name>
<evidence type="ECO:0000313" key="3">
    <source>
        <dbReference type="Proteomes" id="UP000775872"/>
    </source>
</evidence>